<dbReference type="InterPro" id="IPR044861">
    <property type="entry name" value="IPNS-like_FE2OG_OXY"/>
</dbReference>
<keyword evidence="4 5" id="KW-0408">Iron</keyword>
<dbReference type="GO" id="GO:0016491">
    <property type="term" value="F:oxidoreductase activity"/>
    <property type="evidence" value="ECO:0007669"/>
    <property type="project" value="UniProtKB-KW"/>
</dbReference>
<dbReference type="InterPro" id="IPR005123">
    <property type="entry name" value="Oxoglu/Fe-dep_dioxygenase_dom"/>
</dbReference>
<evidence type="ECO:0000256" key="6">
    <source>
        <dbReference type="SAM" id="MobiDB-lite"/>
    </source>
</evidence>
<feature type="domain" description="Fe2OG dioxygenase" evidence="7">
    <location>
        <begin position="169"/>
        <end position="295"/>
    </location>
</feature>
<dbReference type="STRING" id="1745343.A0A2J6PWY6"/>
<dbReference type="EMBL" id="KZ613493">
    <property type="protein sequence ID" value="PMD18531.1"/>
    <property type="molecule type" value="Genomic_DNA"/>
</dbReference>
<feature type="region of interest" description="Disordered" evidence="6">
    <location>
        <begin position="220"/>
        <end position="244"/>
    </location>
</feature>
<dbReference type="GO" id="GO:0044283">
    <property type="term" value="P:small molecule biosynthetic process"/>
    <property type="evidence" value="ECO:0007669"/>
    <property type="project" value="UniProtKB-ARBA"/>
</dbReference>
<evidence type="ECO:0000256" key="3">
    <source>
        <dbReference type="ARBA" id="ARBA00023002"/>
    </source>
</evidence>
<dbReference type="SUPFAM" id="SSF51197">
    <property type="entry name" value="Clavaminate synthase-like"/>
    <property type="match status" value="1"/>
</dbReference>
<name>A0A2J6PWY6_9HELO</name>
<keyword evidence="3 5" id="KW-0560">Oxidoreductase</keyword>
<evidence type="ECO:0000313" key="9">
    <source>
        <dbReference type="Proteomes" id="UP000235672"/>
    </source>
</evidence>
<proteinExistence type="inferred from homology"/>
<dbReference type="AlphaFoldDB" id="A0A2J6PWY6"/>
<comment type="similarity">
    <text evidence="1 5">Belongs to the iron/ascorbate-dependent oxidoreductase family.</text>
</comment>
<reference evidence="8 9" key="1">
    <citation type="submission" date="2016-05" db="EMBL/GenBank/DDBJ databases">
        <title>A degradative enzymes factory behind the ericoid mycorrhizal symbiosis.</title>
        <authorList>
            <consortium name="DOE Joint Genome Institute"/>
            <person name="Martino E."/>
            <person name="Morin E."/>
            <person name="Grelet G."/>
            <person name="Kuo A."/>
            <person name="Kohler A."/>
            <person name="Daghino S."/>
            <person name="Barry K."/>
            <person name="Choi C."/>
            <person name="Cichocki N."/>
            <person name="Clum A."/>
            <person name="Copeland A."/>
            <person name="Hainaut M."/>
            <person name="Haridas S."/>
            <person name="Labutti K."/>
            <person name="Lindquist E."/>
            <person name="Lipzen A."/>
            <person name="Khouja H.-R."/>
            <person name="Murat C."/>
            <person name="Ohm R."/>
            <person name="Olson A."/>
            <person name="Spatafora J."/>
            <person name="Veneault-Fourrey C."/>
            <person name="Henrissat B."/>
            <person name="Grigoriev I."/>
            <person name="Martin F."/>
            <person name="Perotto S."/>
        </authorList>
    </citation>
    <scope>NUCLEOTIDE SEQUENCE [LARGE SCALE GENOMIC DNA]</scope>
    <source>
        <strain evidence="8 9">UAMH 7357</strain>
    </source>
</reference>
<dbReference type="Proteomes" id="UP000235672">
    <property type="component" value="Unassembled WGS sequence"/>
</dbReference>
<evidence type="ECO:0000313" key="8">
    <source>
        <dbReference type="EMBL" id="PMD18531.1"/>
    </source>
</evidence>
<protein>
    <submittedName>
        <fullName evidence="8">Oxidoreductase-like protein</fullName>
    </submittedName>
</protein>
<feature type="compositionally biased region" description="Polar residues" evidence="6">
    <location>
        <begin position="222"/>
        <end position="232"/>
    </location>
</feature>
<dbReference type="Pfam" id="PF14226">
    <property type="entry name" value="DIOX_N"/>
    <property type="match status" value="1"/>
</dbReference>
<organism evidence="8 9">
    <name type="scientific">Hyaloscypha hepaticicola</name>
    <dbReference type="NCBI Taxonomy" id="2082293"/>
    <lineage>
        <taxon>Eukaryota</taxon>
        <taxon>Fungi</taxon>
        <taxon>Dikarya</taxon>
        <taxon>Ascomycota</taxon>
        <taxon>Pezizomycotina</taxon>
        <taxon>Leotiomycetes</taxon>
        <taxon>Helotiales</taxon>
        <taxon>Hyaloscyphaceae</taxon>
        <taxon>Hyaloscypha</taxon>
    </lineage>
</organism>
<sequence length="354" mass="38597">MAATNGTTDQIPVIDLSGPEGTVAKELVNAATTCGFVYIKSLGKDIPLESIDGTFALSKKFFSSPIEEKEPFKIKEDNRGWVAFHAETLDPKTMGDFKEAMNLGGFLDRKAQQPLPPVFKDHEPELYAFQRYCQNLMNKILDLFAIGLEVSSPTEGSKWFSNRHGPEPTPCTLRLLHYPPLPPNTELQPKVDIRAGAHSDYGSITLLFQRPGQPGLEILPPSRSSSSNTENWTPVPVFPPGTESDPSPPILVNIGDLLSHWTNNLFKSTVHRVVFPGGGKEAGKDRYSIAYFGHPIGDTVLEPVPSEKVKALAGKGGSDVQAMTAHEHLLSRLKATYLGMYKDEGKGTAEVGAT</sequence>
<gene>
    <name evidence="8" type="ORF">NA56DRAFT_691007</name>
</gene>
<dbReference type="InterPro" id="IPR026992">
    <property type="entry name" value="DIOX_N"/>
</dbReference>
<dbReference type="PROSITE" id="PS51471">
    <property type="entry name" value="FE2OG_OXY"/>
    <property type="match status" value="1"/>
</dbReference>
<keyword evidence="9" id="KW-1185">Reference proteome</keyword>
<dbReference type="PANTHER" id="PTHR10209:SF886">
    <property type="entry name" value="UPF0676 PROTEIN C1494.01"/>
    <property type="match status" value="1"/>
</dbReference>
<keyword evidence="2 5" id="KW-0479">Metal-binding</keyword>
<dbReference type="Pfam" id="PF03171">
    <property type="entry name" value="2OG-FeII_Oxy"/>
    <property type="match status" value="1"/>
</dbReference>
<evidence type="ECO:0000256" key="5">
    <source>
        <dbReference type="RuleBase" id="RU003682"/>
    </source>
</evidence>
<evidence type="ECO:0000256" key="1">
    <source>
        <dbReference type="ARBA" id="ARBA00008056"/>
    </source>
</evidence>
<accession>A0A2J6PWY6</accession>
<dbReference type="OrthoDB" id="288590at2759"/>
<dbReference type="InterPro" id="IPR027443">
    <property type="entry name" value="IPNS-like_sf"/>
</dbReference>
<dbReference type="PANTHER" id="PTHR10209">
    <property type="entry name" value="OXIDOREDUCTASE, 2OG-FE II OXYGENASE FAMILY PROTEIN"/>
    <property type="match status" value="1"/>
</dbReference>
<dbReference type="GO" id="GO:0046872">
    <property type="term" value="F:metal ion binding"/>
    <property type="evidence" value="ECO:0007669"/>
    <property type="project" value="UniProtKB-KW"/>
</dbReference>
<dbReference type="Gene3D" id="2.60.120.330">
    <property type="entry name" value="B-lactam Antibiotic, Isopenicillin N Synthase, Chain"/>
    <property type="match status" value="1"/>
</dbReference>
<evidence type="ECO:0000256" key="4">
    <source>
        <dbReference type="ARBA" id="ARBA00023004"/>
    </source>
</evidence>
<evidence type="ECO:0000259" key="7">
    <source>
        <dbReference type="PROSITE" id="PS51471"/>
    </source>
</evidence>
<evidence type="ECO:0000256" key="2">
    <source>
        <dbReference type="ARBA" id="ARBA00022723"/>
    </source>
</evidence>